<dbReference type="Proteomes" id="UP001178461">
    <property type="component" value="Chromosome 5"/>
</dbReference>
<accession>A0AA35KCE6</accession>
<evidence type="ECO:0000313" key="2">
    <source>
        <dbReference type="Proteomes" id="UP001178461"/>
    </source>
</evidence>
<reference evidence="1" key="1">
    <citation type="submission" date="2022-12" db="EMBL/GenBank/DDBJ databases">
        <authorList>
            <person name="Alioto T."/>
            <person name="Alioto T."/>
            <person name="Gomez Garrido J."/>
        </authorList>
    </citation>
    <scope>NUCLEOTIDE SEQUENCE</scope>
</reference>
<protein>
    <submittedName>
        <fullName evidence="1">Uncharacterized protein</fullName>
    </submittedName>
</protein>
<proteinExistence type="predicted"/>
<evidence type="ECO:0000313" key="1">
    <source>
        <dbReference type="EMBL" id="CAI5775731.1"/>
    </source>
</evidence>
<feature type="non-terminal residue" evidence="1">
    <location>
        <position position="1"/>
    </location>
</feature>
<keyword evidence="2" id="KW-1185">Reference proteome</keyword>
<sequence>EKELHRKVGEEALRRQEETPAKPLSFVFIQKEPDKGICITAHVFNAKYVLTMEQFVSYENKQCNLRKGGSLL</sequence>
<name>A0AA35KCE6_9SAUR</name>
<dbReference type="EMBL" id="OX395130">
    <property type="protein sequence ID" value="CAI5775731.1"/>
    <property type="molecule type" value="Genomic_DNA"/>
</dbReference>
<organism evidence="1 2">
    <name type="scientific">Podarcis lilfordi</name>
    <name type="common">Lilford's wall lizard</name>
    <dbReference type="NCBI Taxonomy" id="74358"/>
    <lineage>
        <taxon>Eukaryota</taxon>
        <taxon>Metazoa</taxon>
        <taxon>Chordata</taxon>
        <taxon>Craniata</taxon>
        <taxon>Vertebrata</taxon>
        <taxon>Euteleostomi</taxon>
        <taxon>Lepidosauria</taxon>
        <taxon>Squamata</taxon>
        <taxon>Bifurcata</taxon>
        <taxon>Unidentata</taxon>
        <taxon>Episquamata</taxon>
        <taxon>Laterata</taxon>
        <taxon>Lacertibaenia</taxon>
        <taxon>Lacertidae</taxon>
        <taxon>Podarcis</taxon>
    </lineage>
</organism>
<dbReference type="AlphaFoldDB" id="A0AA35KCE6"/>
<gene>
    <name evidence="1" type="ORF">PODLI_1B029870</name>
</gene>